<feature type="domain" description="MacB-like periplasmic core" evidence="9">
    <location>
        <begin position="18"/>
        <end position="230"/>
    </location>
</feature>
<sequence>MLFRIIWQSLKVRYKRILLAVIAVLMGASVAAALLNVYYSLNDKVGRELKNYGANIIVTPKADALQLEIDGVNYTPVTERQYLDETEIYKIKKIFWKYNIVGFNPYLDTVVQVQGQNVTLTGTWFDREIAVPKEAFKTVEAGIKTVAPWWQVEGNSIAADDRQHVIVGAALAEKFGLKPGDNVEFTYNQQRRSMQVSGIVNTGGPEDNQIYANLAVVQELLGLPNKYSQLKVSALITPDDGLARKNPDAMTQKEYIRWYCTPYIDAITFQIDEVLKNGQAKPIQQIAQAENKFLSKMNLLMLLVTIMALMAAALGVMTTMTTTVLERRKEIGILKAIGVEIPQVALLFLSEAAAVGLVGGVAGYAAGIGLAKFIGQSVFNAQITPDIQVLPLTIGIALAVALTGSSLPVWRATRIEPVVVLRGE</sequence>
<feature type="domain" description="ABC3 transporter permease C-terminal" evidence="8">
    <location>
        <begin position="303"/>
        <end position="417"/>
    </location>
</feature>
<keyword evidence="5 7" id="KW-0472">Membrane</keyword>
<feature type="transmembrane region" description="Helical" evidence="7">
    <location>
        <begin position="389"/>
        <end position="410"/>
    </location>
</feature>
<keyword evidence="4 7" id="KW-1133">Transmembrane helix</keyword>
<dbReference type="PANTHER" id="PTHR30572">
    <property type="entry name" value="MEMBRANE COMPONENT OF TRANSPORTER-RELATED"/>
    <property type="match status" value="1"/>
</dbReference>
<evidence type="ECO:0000256" key="4">
    <source>
        <dbReference type="ARBA" id="ARBA00022989"/>
    </source>
</evidence>
<evidence type="ECO:0000313" key="10">
    <source>
        <dbReference type="EMBL" id="MDT8900126.1"/>
    </source>
</evidence>
<feature type="transmembrane region" description="Helical" evidence="7">
    <location>
        <begin position="299"/>
        <end position="325"/>
    </location>
</feature>
<comment type="subcellular location">
    <subcellularLocation>
        <location evidence="1">Cell membrane</location>
        <topology evidence="1">Multi-pass membrane protein</topology>
    </subcellularLocation>
</comment>
<protein>
    <submittedName>
        <fullName evidence="10">FtsX-like permease family protein</fullName>
    </submittedName>
</protein>
<dbReference type="InterPro" id="IPR003838">
    <property type="entry name" value="ABC3_permease_C"/>
</dbReference>
<evidence type="ECO:0000259" key="8">
    <source>
        <dbReference type="Pfam" id="PF02687"/>
    </source>
</evidence>
<dbReference type="Pfam" id="PF12704">
    <property type="entry name" value="MacB_PCD"/>
    <property type="match status" value="1"/>
</dbReference>
<evidence type="ECO:0000256" key="3">
    <source>
        <dbReference type="ARBA" id="ARBA00022692"/>
    </source>
</evidence>
<keyword evidence="11" id="KW-1185">Reference proteome</keyword>
<keyword evidence="2" id="KW-1003">Cell membrane</keyword>
<evidence type="ECO:0000256" key="7">
    <source>
        <dbReference type="SAM" id="Phobius"/>
    </source>
</evidence>
<gene>
    <name evidence="10" type="ORF">Q4T40_02605</name>
</gene>
<feature type="transmembrane region" description="Helical" evidence="7">
    <location>
        <begin position="346"/>
        <end position="369"/>
    </location>
</feature>
<keyword evidence="3 7" id="KW-0812">Transmembrane</keyword>
<name>A0ABU3NWB7_9FIRM</name>
<dbReference type="EMBL" id="JAUOZS010000001">
    <property type="protein sequence ID" value="MDT8900126.1"/>
    <property type="molecule type" value="Genomic_DNA"/>
</dbReference>
<dbReference type="Pfam" id="PF02687">
    <property type="entry name" value="FtsX"/>
    <property type="match status" value="1"/>
</dbReference>
<dbReference type="InterPro" id="IPR050250">
    <property type="entry name" value="Macrolide_Exporter_MacB"/>
</dbReference>
<reference evidence="10 11" key="1">
    <citation type="submission" date="2023-07" db="EMBL/GenBank/DDBJ databases">
        <title>The novel representative of Negativicutes class, Anaeroselena agilis gen. nov. sp. nov.</title>
        <authorList>
            <person name="Prokofeva M.I."/>
            <person name="Elcheninov A.G."/>
            <person name="Klyukina A."/>
            <person name="Kublanov I.V."/>
            <person name="Frolov E.N."/>
            <person name="Podosokorskaya O.A."/>
        </authorList>
    </citation>
    <scope>NUCLEOTIDE SEQUENCE [LARGE SCALE GENOMIC DNA]</scope>
    <source>
        <strain evidence="10 11">4137-cl</strain>
    </source>
</reference>
<evidence type="ECO:0000256" key="6">
    <source>
        <dbReference type="ARBA" id="ARBA00038076"/>
    </source>
</evidence>
<evidence type="ECO:0000256" key="1">
    <source>
        <dbReference type="ARBA" id="ARBA00004651"/>
    </source>
</evidence>
<proteinExistence type="inferred from homology"/>
<evidence type="ECO:0000259" key="9">
    <source>
        <dbReference type="Pfam" id="PF12704"/>
    </source>
</evidence>
<dbReference type="RefSeq" id="WP_413778684.1">
    <property type="nucleotide sequence ID" value="NZ_JAUOZS010000001.1"/>
</dbReference>
<dbReference type="InterPro" id="IPR025857">
    <property type="entry name" value="MacB_PCD"/>
</dbReference>
<evidence type="ECO:0000256" key="5">
    <source>
        <dbReference type="ARBA" id="ARBA00023136"/>
    </source>
</evidence>
<accession>A0ABU3NWB7</accession>
<comment type="similarity">
    <text evidence="6">Belongs to the ABC-4 integral membrane protein family.</text>
</comment>
<dbReference type="Proteomes" id="UP001254848">
    <property type="component" value="Unassembled WGS sequence"/>
</dbReference>
<evidence type="ECO:0000313" key="11">
    <source>
        <dbReference type="Proteomes" id="UP001254848"/>
    </source>
</evidence>
<evidence type="ECO:0000256" key="2">
    <source>
        <dbReference type="ARBA" id="ARBA00022475"/>
    </source>
</evidence>
<dbReference type="PANTHER" id="PTHR30572:SF4">
    <property type="entry name" value="ABC TRANSPORTER PERMEASE YTRF"/>
    <property type="match status" value="1"/>
</dbReference>
<organism evidence="10 11">
    <name type="scientific">Anaeroselena agilis</name>
    <dbReference type="NCBI Taxonomy" id="3063788"/>
    <lineage>
        <taxon>Bacteria</taxon>
        <taxon>Bacillati</taxon>
        <taxon>Bacillota</taxon>
        <taxon>Negativicutes</taxon>
        <taxon>Acetonemataceae</taxon>
        <taxon>Anaeroselena</taxon>
    </lineage>
</organism>
<comment type="caution">
    <text evidence="10">The sequence shown here is derived from an EMBL/GenBank/DDBJ whole genome shotgun (WGS) entry which is preliminary data.</text>
</comment>